<gene>
    <name evidence="1" type="ORF">BKD09_11535</name>
</gene>
<protein>
    <submittedName>
        <fullName evidence="1">Uncharacterized protein</fullName>
    </submittedName>
</protein>
<evidence type="ECO:0000313" key="1">
    <source>
        <dbReference type="EMBL" id="APG08963.1"/>
    </source>
</evidence>
<accession>A0A1L3F6Q6</accession>
<dbReference type="AlphaFoldDB" id="A0A1L3F6Q6"/>
<dbReference type="Proteomes" id="UP000181962">
    <property type="component" value="Chromosome"/>
</dbReference>
<sequence length="73" mass="7720">MLHHARGGNAGEAARPCDEMANVEMGSFCRDIVAGVKGMPAGFRDKPLMAMRLSSGMRIARKACVGNDSGVRV</sequence>
<evidence type="ECO:0000313" key="2">
    <source>
        <dbReference type="Proteomes" id="UP000181962"/>
    </source>
</evidence>
<proteinExistence type="predicted"/>
<reference evidence="1 2" key="1">
    <citation type="submission" date="2016-11" db="EMBL/GenBank/DDBJ databases">
        <title>Complete Genome Sequence of Bradyrhizobium sp. strain J5, an isolated from soybean nodule in Hokkaido.</title>
        <authorList>
            <person name="Kanehara K."/>
        </authorList>
    </citation>
    <scope>NUCLEOTIDE SEQUENCE [LARGE SCALE GENOMIC DNA]</scope>
    <source>
        <strain evidence="1 2">J5</strain>
    </source>
</reference>
<dbReference type="EMBL" id="CP017637">
    <property type="protein sequence ID" value="APG08963.1"/>
    <property type="molecule type" value="Genomic_DNA"/>
</dbReference>
<organism evidence="1 2">
    <name type="scientific">Bradyrhizobium japonicum</name>
    <dbReference type="NCBI Taxonomy" id="375"/>
    <lineage>
        <taxon>Bacteria</taxon>
        <taxon>Pseudomonadati</taxon>
        <taxon>Pseudomonadota</taxon>
        <taxon>Alphaproteobacteria</taxon>
        <taxon>Hyphomicrobiales</taxon>
        <taxon>Nitrobacteraceae</taxon>
        <taxon>Bradyrhizobium</taxon>
    </lineage>
</organism>
<name>A0A1L3F6Q6_BRAJP</name>